<dbReference type="Gene3D" id="3.40.50.150">
    <property type="entry name" value="Vaccinia Virus protein VP39"/>
    <property type="match status" value="1"/>
</dbReference>
<dbReference type="SUPFAM" id="SSF53335">
    <property type="entry name" value="S-adenosyl-L-methionine-dependent methyltransferases"/>
    <property type="match status" value="1"/>
</dbReference>
<dbReference type="AlphaFoldDB" id="A0A2U1S863"/>
<organism evidence="1 2">
    <name type="scientific">Methanobrevibacter woesei</name>
    <dbReference type="NCBI Taxonomy" id="190976"/>
    <lineage>
        <taxon>Archaea</taxon>
        <taxon>Methanobacteriati</taxon>
        <taxon>Methanobacteriota</taxon>
        <taxon>Methanomada group</taxon>
        <taxon>Methanobacteria</taxon>
        <taxon>Methanobacteriales</taxon>
        <taxon>Methanobacteriaceae</taxon>
        <taxon>Methanobrevibacter</taxon>
    </lineage>
</organism>
<evidence type="ECO:0008006" key="3">
    <source>
        <dbReference type="Google" id="ProtNLM"/>
    </source>
</evidence>
<protein>
    <recommendedName>
        <fullName evidence="3">Trans-aconitate 2-methyltransferase</fullName>
    </recommendedName>
</protein>
<dbReference type="RefSeq" id="WP_116669935.1">
    <property type="nucleotide sequence ID" value="NZ_MZGU01000004.1"/>
</dbReference>
<name>A0A2U1S863_9EURY</name>
<comment type="caution">
    <text evidence="1">The sequence shown here is derived from an EMBL/GenBank/DDBJ whole genome shotgun (WGS) entry which is preliminary data.</text>
</comment>
<keyword evidence="2" id="KW-1185">Reference proteome</keyword>
<dbReference type="InterPro" id="IPR029063">
    <property type="entry name" value="SAM-dependent_MTases_sf"/>
</dbReference>
<dbReference type="OrthoDB" id="74629at2157"/>
<gene>
    <name evidence="1" type="ORF">MBBWO_11620</name>
</gene>
<evidence type="ECO:0000313" key="2">
    <source>
        <dbReference type="Proteomes" id="UP000245577"/>
    </source>
</evidence>
<dbReference type="Proteomes" id="UP000245577">
    <property type="component" value="Unassembled WGS sequence"/>
</dbReference>
<proteinExistence type="predicted"/>
<reference evidence="1 2" key="1">
    <citation type="submission" date="2017-03" db="EMBL/GenBank/DDBJ databases">
        <title>Genome sequence of Methanobrevibacter wosei.</title>
        <authorList>
            <person name="Poehlein A."/>
            <person name="Seedorf H."/>
            <person name="Daniel R."/>
        </authorList>
    </citation>
    <scope>NUCLEOTIDE SEQUENCE [LARGE SCALE GENOMIC DNA]</scope>
    <source>
        <strain evidence="1 2">DSM 11979</strain>
    </source>
</reference>
<dbReference type="EMBL" id="MZGU01000004">
    <property type="protein sequence ID" value="PWB86307.1"/>
    <property type="molecule type" value="Genomic_DNA"/>
</dbReference>
<accession>A0A2U1S863</accession>
<sequence length="177" mass="20303">MIKVSYNIKKYRNQLFEVINHGDTIIELGCHVGTTSRMILDSFEDITLISVDNSPEAIPKMDNLKNEYDNLCFIHGDVRLHDVLSLVFKKTQSCDVLSVDLGGGYHPDTVFKVFYIWSSTFKPKSTIIRNRGLLEFLNSTSKSDESFYSSEGYLESYKNEGIPPQIKEFELWTNSLK</sequence>
<evidence type="ECO:0000313" key="1">
    <source>
        <dbReference type="EMBL" id="PWB86307.1"/>
    </source>
</evidence>